<keyword evidence="2" id="KW-1185">Reference proteome</keyword>
<gene>
    <name evidence="1" type="ORF">TARUN_7785</name>
</gene>
<accession>A0A395NEM0</accession>
<sequence>MRQSTRDIIVRSSARIPTKSVVLRFLKGQILAPYGWCSALRAWMCASEARAALAHAASTKVQARTACKGGSFFLLAGSARWLCSWPSRDTAAQGATATGIASARPASGMFGNWRRSYEPPAGQEQTETQCLLANVSGCDPMPWHSR</sequence>
<dbReference type="Proteomes" id="UP000266272">
    <property type="component" value="Unassembled WGS sequence"/>
</dbReference>
<name>A0A395NEM0_TRIAR</name>
<comment type="caution">
    <text evidence="1">The sequence shown here is derived from an EMBL/GenBank/DDBJ whole genome shotgun (WGS) entry which is preliminary data.</text>
</comment>
<evidence type="ECO:0000313" key="1">
    <source>
        <dbReference type="EMBL" id="RFU74460.1"/>
    </source>
</evidence>
<proteinExistence type="predicted"/>
<dbReference type="EMBL" id="PXOA01000535">
    <property type="protein sequence ID" value="RFU74460.1"/>
    <property type="molecule type" value="Genomic_DNA"/>
</dbReference>
<protein>
    <submittedName>
        <fullName evidence="1">Uncharacterized protein</fullName>
    </submittedName>
</protein>
<organism evidence="1 2">
    <name type="scientific">Trichoderma arundinaceum</name>
    <dbReference type="NCBI Taxonomy" id="490622"/>
    <lineage>
        <taxon>Eukaryota</taxon>
        <taxon>Fungi</taxon>
        <taxon>Dikarya</taxon>
        <taxon>Ascomycota</taxon>
        <taxon>Pezizomycotina</taxon>
        <taxon>Sordariomycetes</taxon>
        <taxon>Hypocreomycetidae</taxon>
        <taxon>Hypocreales</taxon>
        <taxon>Hypocreaceae</taxon>
        <taxon>Trichoderma</taxon>
    </lineage>
</organism>
<evidence type="ECO:0000313" key="2">
    <source>
        <dbReference type="Proteomes" id="UP000266272"/>
    </source>
</evidence>
<dbReference type="AlphaFoldDB" id="A0A395NEM0"/>
<reference evidence="1 2" key="1">
    <citation type="journal article" date="2018" name="PLoS Pathog.">
        <title>Evolution of structural diversity of trichothecenes, a family of toxins produced by plant pathogenic and entomopathogenic fungi.</title>
        <authorList>
            <person name="Proctor R.H."/>
            <person name="McCormick S.P."/>
            <person name="Kim H.S."/>
            <person name="Cardoza R.E."/>
            <person name="Stanley A.M."/>
            <person name="Lindo L."/>
            <person name="Kelly A."/>
            <person name="Brown D.W."/>
            <person name="Lee T."/>
            <person name="Vaughan M.M."/>
            <person name="Alexander N.J."/>
            <person name="Busman M."/>
            <person name="Gutierrez S."/>
        </authorList>
    </citation>
    <scope>NUCLEOTIDE SEQUENCE [LARGE SCALE GENOMIC DNA]</scope>
    <source>
        <strain evidence="1 2">IBT 40837</strain>
    </source>
</reference>